<accession>Q1GXU0</accession>
<keyword evidence="2" id="KW-1185">Reference proteome</keyword>
<protein>
    <submittedName>
        <fullName evidence="1">Uncharacterized protein</fullName>
    </submittedName>
</protein>
<dbReference type="KEGG" id="mfa:Mfla_2684"/>
<organism evidence="1 2">
    <name type="scientific">Methylobacillus flagellatus (strain ATCC 51484 / DSM 6875 / VKM B-1610 / KT)</name>
    <dbReference type="NCBI Taxonomy" id="265072"/>
    <lineage>
        <taxon>Bacteria</taxon>
        <taxon>Pseudomonadati</taxon>
        <taxon>Pseudomonadota</taxon>
        <taxon>Betaproteobacteria</taxon>
        <taxon>Nitrosomonadales</taxon>
        <taxon>Methylophilaceae</taxon>
        <taxon>Methylobacillus</taxon>
    </lineage>
</organism>
<dbReference type="Proteomes" id="UP000002440">
    <property type="component" value="Chromosome"/>
</dbReference>
<dbReference type="EMBL" id="CP000284">
    <property type="protein sequence ID" value="ABE50947.1"/>
    <property type="molecule type" value="Genomic_DNA"/>
</dbReference>
<dbReference type="STRING" id="265072.Mfla_2684"/>
<dbReference type="HOGENOM" id="CLU_1228737_0_0_4"/>
<name>Q1GXU0_METFK</name>
<dbReference type="RefSeq" id="WP_011480900.1">
    <property type="nucleotide sequence ID" value="NC_007947.1"/>
</dbReference>
<gene>
    <name evidence="1" type="ordered locus">Mfla_2684</name>
</gene>
<evidence type="ECO:0000313" key="1">
    <source>
        <dbReference type="EMBL" id="ABE50947.1"/>
    </source>
</evidence>
<evidence type="ECO:0000313" key="2">
    <source>
        <dbReference type="Proteomes" id="UP000002440"/>
    </source>
</evidence>
<dbReference type="AlphaFoldDB" id="Q1GXU0"/>
<reference evidence="1 2" key="1">
    <citation type="submission" date="2006-03" db="EMBL/GenBank/DDBJ databases">
        <title>Complete sequence of Methylobacillus flagellatus KT.</title>
        <authorList>
            <consortium name="US DOE Joint Genome Institute"/>
            <person name="Copeland A."/>
            <person name="Lucas S."/>
            <person name="Lapidus A."/>
            <person name="Barry K."/>
            <person name="Detter J.C."/>
            <person name="Glavina del Rio T."/>
            <person name="Hammon N."/>
            <person name="Israni S."/>
            <person name="Dalin E."/>
            <person name="Tice H."/>
            <person name="Pitluck S."/>
            <person name="Brettin T."/>
            <person name="Bruce D."/>
            <person name="Han C."/>
            <person name="Tapia R."/>
            <person name="Saunders E."/>
            <person name="Gilna P."/>
            <person name="Schmutz J."/>
            <person name="Larimer F."/>
            <person name="Land M."/>
            <person name="Kyrpides N."/>
            <person name="Anderson I."/>
            <person name="Richardson P."/>
        </authorList>
    </citation>
    <scope>NUCLEOTIDE SEQUENCE [LARGE SCALE GENOMIC DNA]</scope>
    <source>
        <strain evidence="2">KT / ATCC 51484 / DSM 6875</strain>
    </source>
</reference>
<proteinExistence type="predicted"/>
<sequence>MIDEYLIEVLNKSGFVQIDGALKNMRVIQYGTVAYDWYYSGWRITYPNMGFIPIVMVSPPAGTYGSYNWSYDLCSGRADYTSFQFFSFTTSESSGVGFNVDYVVLAPMPDLLISPPQYGVVLQDENNSIVFSSAEKYMAIDMIHSISTLFPGYTYYVDVALPTIPFGKRYFSVNTHFTESGYGLATSGIWLVNQNTVRIGQLGWWGTGIRSYGEPMQTLIGYFNP</sequence>